<dbReference type="Gene3D" id="1.10.630.10">
    <property type="entry name" value="Cytochrome P450"/>
    <property type="match status" value="1"/>
</dbReference>
<dbReference type="InterPro" id="IPR036396">
    <property type="entry name" value="Cyt_P450_sf"/>
</dbReference>
<evidence type="ECO:0000256" key="5">
    <source>
        <dbReference type="ARBA" id="ARBA00023002"/>
    </source>
</evidence>
<dbReference type="InterPro" id="IPR017972">
    <property type="entry name" value="Cyt_P450_CS"/>
</dbReference>
<evidence type="ECO:0000256" key="3">
    <source>
        <dbReference type="ARBA" id="ARBA00022617"/>
    </source>
</evidence>
<evidence type="ECO:0000256" key="2">
    <source>
        <dbReference type="ARBA" id="ARBA00010617"/>
    </source>
</evidence>
<evidence type="ECO:0000256" key="8">
    <source>
        <dbReference type="PIRSR" id="PIRSR602401-1"/>
    </source>
</evidence>
<evidence type="ECO:0000256" key="7">
    <source>
        <dbReference type="ARBA" id="ARBA00023033"/>
    </source>
</evidence>
<keyword evidence="4 8" id="KW-0479">Metal-binding</keyword>
<evidence type="ECO:0000313" key="11">
    <source>
        <dbReference type="Proteomes" id="UP000583929"/>
    </source>
</evidence>
<keyword evidence="3 8" id="KW-0349">Heme</keyword>
<comment type="caution">
    <text evidence="10">The sequence shown here is derived from an EMBL/GenBank/DDBJ whole genome shotgun (WGS) entry which is preliminary data.</text>
</comment>
<evidence type="ECO:0008006" key="12">
    <source>
        <dbReference type="Google" id="ProtNLM"/>
    </source>
</evidence>
<dbReference type="GO" id="GO:0020037">
    <property type="term" value="F:heme binding"/>
    <property type="evidence" value="ECO:0007669"/>
    <property type="project" value="InterPro"/>
</dbReference>
<dbReference type="Pfam" id="PF00067">
    <property type="entry name" value="p450"/>
    <property type="match status" value="1"/>
</dbReference>
<dbReference type="SUPFAM" id="SSF48264">
    <property type="entry name" value="Cytochrome P450"/>
    <property type="match status" value="1"/>
</dbReference>
<dbReference type="GO" id="GO:0016705">
    <property type="term" value="F:oxidoreductase activity, acting on paired donors, with incorporation or reduction of molecular oxygen"/>
    <property type="evidence" value="ECO:0007669"/>
    <property type="project" value="InterPro"/>
</dbReference>
<dbReference type="EMBL" id="JAATIQ010000064">
    <property type="protein sequence ID" value="KAF4390192.1"/>
    <property type="molecule type" value="Genomic_DNA"/>
</dbReference>
<keyword evidence="7 9" id="KW-0503">Monooxygenase</keyword>
<dbReference type="PANTHER" id="PTHR47955">
    <property type="entry name" value="CYTOCHROME P450 FAMILY 71 PROTEIN"/>
    <property type="match status" value="1"/>
</dbReference>
<evidence type="ECO:0000256" key="4">
    <source>
        <dbReference type="ARBA" id="ARBA00022723"/>
    </source>
</evidence>
<organism evidence="10 11">
    <name type="scientific">Cannabis sativa</name>
    <name type="common">Hemp</name>
    <name type="synonym">Marijuana</name>
    <dbReference type="NCBI Taxonomy" id="3483"/>
    <lineage>
        <taxon>Eukaryota</taxon>
        <taxon>Viridiplantae</taxon>
        <taxon>Streptophyta</taxon>
        <taxon>Embryophyta</taxon>
        <taxon>Tracheophyta</taxon>
        <taxon>Spermatophyta</taxon>
        <taxon>Magnoliopsida</taxon>
        <taxon>eudicotyledons</taxon>
        <taxon>Gunneridae</taxon>
        <taxon>Pentapetalae</taxon>
        <taxon>rosids</taxon>
        <taxon>fabids</taxon>
        <taxon>Rosales</taxon>
        <taxon>Cannabaceae</taxon>
        <taxon>Cannabis</taxon>
    </lineage>
</organism>
<accession>A0A7J6H4J5</accession>
<gene>
    <name evidence="10" type="ORF">G4B88_005110</name>
</gene>
<dbReference type="AlphaFoldDB" id="A0A7J6H4J5"/>
<dbReference type="GO" id="GO:0005506">
    <property type="term" value="F:iron ion binding"/>
    <property type="evidence" value="ECO:0007669"/>
    <property type="project" value="InterPro"/>
</dbReference>
<keyword evidence="5 9" id="KW-0560">Oxidoreductase</keyword>
<name>A0A7J6H4J5_CANSA</name>
<comment type="similarity">
    <text evidence="2 9">Belongs to the cytochrome P450 family.</text>
</comment>
<dbReference type="PRINTS" id="PR00385">
    <property type="entry name" value="P450"/>
</dbReference>
<evidence type="ECO:0000313" key="10">
    <source>
        <dbReference type="EMBL" id="KAF4390192.1"/>
    </source>
</evidence>
<feature type="binding site" description="axial binding residue" evidence="8">
    <location>
        <position position="442"/>
    </location>
    <ligand>
        <name>heme</name>
        <dbReference type="ChEBI" id="CHEBI:30413"/>
    </ligand>
    <ligandPart>
        <name>Fe</name>
        <dbReference type="ChEBI" id="CHEBI:18248"/>
    </ligandPart>
</feature>
<dbReference type="PANTHER" id="PTHR47955:SF8">
    <property type="entry name" value="CYTOCHROME P450 71D11-LIKE"/>
    <property type="match status" value="1"/>
</dbReference>
<reference evidence="10 11" key="1">
    <citation type="journal article" date="2020" name="bioRxiv">
        <title>Sequence and annotation of 42 cannabis genomes reveals extensive copy number variation in cannabinoid synthesis and pathogen resistance genes.</title>
        <authorList>
            <person name="Mckernan K.J."/>
            <person name="Helbert Y."/>
            <person name="Kane L.T."/>
            <person name="Ebling H."/>
            <person name="Zhang L."/>
            <person name="Liu B."/>
            <person name="Eaton Z."/>
            <person name="Mclaughlin S."/>
            <person name="Kingan S."/>
            <person name="Baybayan P."/>
            <person name="Concepcion G."/>
            <person name="Jordan M."/>
            <person name="Riva A."/>
            <person name="Barbazuk W."/>
            <person name="Harkins T."/>
        </authorList>
    </citation>
    <scope>NUCLEOTIDE SEQUENCE [LARGE SCALE GENOMIC DNA]</scope>
    <source>
        <strain evidence="11">cv. Jamaican Lion 4</strain>
        <tissue evidence="10">Leaf</tissue>
    </source>
</reference>
<dbReference type="GO" id="GO:0004497">
    <property type="term" value="F:monooxygenase activity"/>
    <property type="evidence" value="ECO:0007669"/>
    <property type="project" value="UniProtKB-KW"/>
</dbReference>
<dbReference type="PRINTS" id="PR00463">
    <property type="entry name" value="EP450I"/>
</dbReference>
<keyword evidence="6 8" id="KW-0408">Iron</keyword>
<evidence type="ECO:0000256" key="1">
    <source>
        <dbReference type="ARBA" id="ARBA00001971"/>
    </source>
</evidence>
<proteinExistence type="inferred from homology"/>
<protein>
    <recommendedName>
        <fullName evidence="12">Cytochrome P450</fullName>
    </recommendedName>
</protein>
<comment type="cofactor">
    <cofactor evidence="1 8">
        <name>heme</name>
        <dbReference type="ChEBI" id="CHEBI:30413"/>
    </cofactor>
</comment>
<dbReference type="FunFam" id="1.10.630.10:FF:000043">
    <property type="entry name" value="Cytochrome P450 99A2"/>
    <property type="match status" value="1"/>
</dbReference>
<dbReference type="CDD" id="cd11072">
    <property type="entry name" value="CYP71-like"/>
    <property type="match status" value="1"/>
</dbReference>
<evidence type="ECO:0000256" key="9">
    <source>
        <dbReference type="RuleBase" id="RU000461"/>
    </source>
</evidence>
<keyword evidence="11" id="KW-1185">Reference proteome</keyword>
<sequence length="500" mass="56934">IVKIILLLLKKADDDHGHHTKISSSKLPPGPWKLPLVGNMHQLIIISLASNSSLPHYTLRDLAKKHGPFMYLKIGQVPTLIVTSPKYAEEIMRSHDIAFASRPQILASKIMSYDCTGIVFAPYGEYWKQIRKICMQVLLNPKTVQTFQPIREQELLNLVQEIAAVARSDSMAINFTEKVIALTYNIISRAAFGKKSSDHEEFILIVKDAINYCEDFEIGELFPFLSFLDKWGKGAKYESLKLKASKILENIINEKSSSSSSSTEKSGKEEDLVDVLLKFHNNVDLGFNVTKENIKAVILDIFIVGSETSSITLDWAMSELMKNPRVMKKAQDEVRKVVGTKGLVDEELINKMKYLKSVIKETLRLHPPAPLLPRICRDNCEINGYQIPMNTRVVVNLWAIGRDPKYWIEPENFMPERFVDSSIDFKGNNFEYIPFGSGRRICPGMSFGLINIELPLAYLLYYFDWKLPNGINHQNLDMTELFGVTIKRRDNLHLIPQISN</sequence>
<evidence type="ECO:0000256" key="6">
    <source>
        <dbReference type="ARBA" id="ARBA00023004"/>
    </source>
</evidence>
<dbReference type="InterPro" id="IPR001128">
    <property type="entry name" value="Cyt_P450"/>
</dbReference>
<dbReference type="Proteomes" id="UP000583929">
    <property type="component" value="Unassembled WGS sequence"/>
</dbReference>
<dbReference type="InterPro" id="IPR002401">
    <property type="entry name" value="Cyt_P450_E_grp-I"/>
</dbReference>
<feature type="non-terminal residue" evidence="10">
    <location>
        <position position="500"/>
    </location>
</feature>
<dbReference type="PROSITE" id="PS00086">
    <property type="entry name" value="CYTOCHROME_P450"/>
    <property type="match status" value="1"/>
</dbReference>